<keyword evidence="6" id="KW-1185">Reference proteome</keyword>
<dbReference type="Pfam" id="PF13545">
    <property type="entry name" value="HTH_Crp_2"/>
    <property type="match status" value="1"/>
</dbReference>
<accession>A0A7G9GJR2</accession>
<dbReference type="Gene3D" id="2.60.120.10">
    <property type="entry name" value="Jelly Rolls"/>
    <property type="match status" value="1"/>
</dbReference>
<dbReference type="EMBL" id="CP060636">
    <property type="protein sequence ID" value="QNM11044.1"/>
    <property type="molecule type" value="Genomic_DNA"/>
</dbReference>
<dbReference type="InterPro" id="IPR000595">
    <property type="entry name" value="cNMP-bd_dom"/>
</dbReference>
<dbReference type="GO" id="GO:0006355">
    <property type="term" value="P:regulation of DNA-templated transcription"/>
    <property type="evidence" value="ECO:0007669"/>
    <property type="project" value="InterPro"/>
</dbReference>
<name>A0A7G9GJR2_9FIRM</name>
<dbReference type="InterPro" id="IPR014710">
    <property type="entry name" value="RmlC-like_jellyroll"/>
</dbReference>
<evidence type="ECO:0000256" key="1">
    <source>
        <dbReference type="ARBA" id="ARBA00023015"/>
    </source>
</evidence>
<dbReference type="RefSeq" id="WP_117453852.1">
    <property type="nucleotide sequence ID" value="NZ_CP060636.1"/>
</dbReference>
<dbReference type="InterPro" id="IPR036390">
    <property type="entry name" value="WH_DNA-bd_sf"/>
</dbReference>
<evidence type="ECO:0000256" key="2">
    <source>
        <dbReference type="ARBA" id="ARBA00023125"/>
    </source>
</evidence>
<dbReference type="SUPFAM" id="SSF51206">
    <property type="entry name" value="cAMP-binding domain-like"/>
    <property type="match status" value="1"/>
</dbReference>
<dbReference type="InterPro" id="IPR018490">
    <property type="entry name" value="cNMP-bd_dom_sf"/>
</dbReference>
<dbReference type="KEGG" id="ehn:H9Q80_12280"/>
<feature type="domain" description="Cyclic nucleotide-binding" evidence="4">
    <location>
        <begin position="19"/>
        <end position="124"/>
    </location>
</feature>
<evidence type="ECO:0000313" key="6">
    <source>
        <dbReference type="Proteomes" id="UP000515856"/>
    </source>
</evidence>
<evidence type="ECO:0000256" key="3">
    <source>
        <dbReference type="ARBA" id="ARBA00023163"/>
    </source>
</evidence>
<dbReference type="AlphaFoldDB" id="A0A7G9GJR2"/>
<gene>
    <name evidence="5" type="ORF">H9Q80_12280</name>
</gene>
<keyword evidence="2" id="KW-0238">DNA-binding</keyword>
<keyword evidence="3" id="KW-0804">Transcription</keyword>
<keyword evidence="1" id="KW-0805">Transcription regulation</keyword>
<dbReference type="CDD" id="cd00038">
    <property type="entry name" value="CAP_ED"/>
    <property type="match status" value="1"/>
</dbReference>
<dbReference type="Pfam" id="PF00027">
    <property type="entry name" value="cNMP_binding"/>
    <property type="match status" value="1"/>
</dbReference>
<protein>
    <submittedName>
        <fullName evidence="5">Crp/Fnr family transcriptional regulator</fullName>
    </submittedName>
</protein>
<dbReference type="InterPro" id="IPR012318">
    <property type="entry name" value="HTH_CRP"/>
</dbReference>
<dbReference type="PROSITE" id="PS50042">
    <property type="entry name" value="CNMP_BINDING_3"/>
    <property type="match status" value="1"/>
</dbReference>
<dbReference type="Proteomes" id="UP000515856">
    <property type="component" value="Chromosome"/>
</dbReference>
<evidence type="ECO:0000313" key="5">
    <source>
        <dbReference type="EMBL" id="QNM11044.1"/>
    </source>
</evidence>
<organism evidence="5 6">
    <name type="scientific">[Eubacterium] hominis</name>
    <dbReference type="NCBI Taxonomy" id="2764325"/>
    <lineage>
        <taxon>Bacteria</taxon>
        <taxon>Bacillati</taxon>
        <taxon>Bacillota</taxon>
        <taxon>Erysipelotrichia</taxon>
        <taxon>Erysipelotrichales</taxon>
        <taxon>Erysipelotrichaceae</taxon>
        <taxon>Amedibacillus</taxon>
    </lineage>
</organism>
<dbReference type="GO" id="GO:0003677">
    <property type="term" value="F:DNA binding"/>
    <property type="evidence" value="ECO:0007669"/>
    <property type="project" value="UniProtKB-KW"/>
</dbReference>
<sequence length="212" mass="24807">MKTTFAYQCLHHKTYAKYLRFETYKTAHVIHPIGSTIDEFGIVVDGCLKAEKYTVNGNEVCCAYFENNDVFPEFLYFTGKKLYTYSLVAVKKTEVAWISTSVFERMLEEDHDMMYAFMLYISKRGMKNQALLNCLYYQTIAQRVAFWLVSMNNLGQNERIPLPKSQTIWANTLHVSRSSLNQEIKRMEKEGYFRIEGHTLILLDKEGLEQLL</sequence>
<proteinExistence type="predicted"/>
<reference evidence="5 6" key="1">
    <citation type="submission" date="2020-08" db="EMBL/GenBank/DDBJ databases">
        <authorList>
            <person name="Liu C."/>
            <person name="Sun Q."/>
        </authorList>
    </citation>
    <scope>NUCLEOTIDE SEQUENCE [LARGE SCALE GENOMIC DNA]</scope>
    <source>
        <strain evidence="5 6">NSJ-61</strain>
    </source>
</reference>
<dbReference type="SUPFAM" id="SSF46785">
    <property type="entry name" value="Winged helix' DNA-binding domain"/>
    <property type="match status" value="1"/>
</dbReference>
<evidence type="ECO:0000259" key="4">
    <source>
        <dbReference type="PROSITE" id="PS50042"/>
    </source>
</evidence>